<evidence type="ECO:0000256" key="1">
    <source>
        <dbReference type="SAM" id="SignalP"/>
    </source>
</evidence>
<dbReference type="Proteomes" id="UP000467322">
    <property type="component" value="Unassembled WGS sequence"/>
</dbReference>
<keyword evidence="1" id="KW-0732">Signal</keyword>
<protein>
    <recommendedName>
        <fullName evidence="4">DUF4177 domain-containing protein</fullName>
    </recommendedName>
</protein>
<dbReference type="PROSITE" id="PS51257">
    <property type="entry name" value="PROKAR_LIPOPROTEIN"/>
    <property type="match status" value="1"/>
</dbReference>
<sequence length="97" mass="10324">MKTLLLSTAFIAATALAQPAGAACYADYKAKRDNPLQLHYGVIELPDPACGSVEDATPVVADRIGTDGWTLLGVLTLFGADGLEEKEESAGDFYLRY</sequence>
<dbReference type="EMBL" id="WTUX01000022">
    <property type="protein sequence ID" value="MZR15083.1"/>
    <property type="molecule type" value="Genomic_DNA"/>
</dbReference>
<gene>
    <name evidence="2" type="ORF">GQE99_18855</name>
</gene>
<organism evidence="2 3">
    <name type="scientific">Maritimibacter harenae</name>
    <dbReference type="NCBI Taxonomy" id="2606218"/>
    <lineage>
        <taxon>Bacteria</taxon>
        <taxon>Pseudomonadati</taxon>
        <taxon>Pseudomonadota</taxon>
        <taxon>Alphaproteobacteria</taxon>
        <taxon>Rhodobacterales</taxon>
        <taxon>Roseobacteraceae</taxon>
        <taxon>Maritimibacter</taxon>
    </lineage>
</organism>
<feature type="signal peptide" evidence="1">
    <location>
        <begin position="1"/>
        <end position="22"/>
    </location>
</feature>
<name>A0A845MAH2_9RHOB</name>
<proteinExistence type="predicted"/>
<accession>A0A845MAH2</accession>
<comment type="caution">
    <text evidence="2">The sequence shown here is derived from an EMBL/GenBank/DDBJ whole genome shotgun (WGS) entry which is preliminary data.</text>
</comment>
<dbReference type="RefSeq" id="WP_161353481.1">
    <property type="nucleotide sequence ID" value="NZ_WTUX01000022.1"/>
</dbReference>
<reference evidence="2 3" key="1">
    <citation type="submission" date="2019-12" db="EMBL/GenBank/DDBJ databases">
        <title>Maritimibacter sp. nov. sp. isolated from sea sand.</title>
        <authorList>
            <person name="Kim J."/>
            <person name="Jeong S.E."/>
            <person name="Jung H.S."/>
            <person name="Jeon C.O."/>
        </authorList>
    </citation>
    <scope>NUCLEOTIDE SEQUENCE [LARGE SCALE GENOMIC DNA]</scope>
    <source>
        <strain evidence="2 3">DP07</strain>
    </source>
</reference>
<feature type="chain" id="PRO_5032272151" description="DUF4177 domain-containing protein" evidence="1">
    <location>
        <begin position="23"/>
        <end position="97"/>
    </location>
</feature>
<dbReference type="AlphaFoldDB" id="A0A845MAH2"/>
<keyword evidence="3" id="KW-1185">Reference proteome</keyword>
<evidence type="ECO:0000313" key="3">
    <source>
        <dbReference type="Proteomes" id="UP000467322"/>
    </source>
</evidence>
<evidence type="ECO:0000313" key="2">
    <source>
        <dbReference type="EMBL" id="MZR15083.1"/>
    </source>
</evidence>
<evidence type="ECO:0008006" key="4">
    <source>
        <dbReference type="Google" id="ProtNLM"/>
    </source>
</evidence>